<gene>
    <name evidence="6" type="primary">hslO</name>
    <name evidence="6" type="ORF">HF682_16525</name>
</gene>
<dbReference type="GO" id="GO:0044183">
    <property type="term" value="F:protein folding chaperone"/>
    <property type="evidence" value="ECO:0007669"/>
    <property type="project" value="TreeGrafter"/>
</dbReference>
<dbReference type="Proteomes" id="UP000587991">
    <property type="component" value="Unassembled WGS sequence"/>
</dbReference>
<dbReference type="EMBL" id="JABAIM010000005">
    <property type="protein sequence ID" value="NLR76774.1"/>
    <property type="molecule type" value="Genomic_DNA"/>
</dbReference>
<dbReference type="AlphaFoldDB" id="A0A847S9S0"/>
<name>A0A847S9S0_9NEIS</name>
<evidence type="ECO:0000256" key="5">
    <source>
        <dbReference type="ARBA" id="ARBA00023284"/>
    </source>
</evidence>
<dbReference type="InterPro" id="IPR016154">
    <property type="entry name" value="Heat_shock_Hsp33_C"/>
</dbReference>
<reference evidence="6 7" key="1">
    <citation type="submission" date="2020-04" db="EMBL/GenBank/DDBJ databases">
        <title>Draft genome of Leeia sp. IMCC25680.</title>
        <authorList>
            <person name="Song J."/>
            <person name="Cho J.-C."/>
        </authorList>
    </citation>
    <scope>NUCLEOTIDE SEQUENCE [LARGE SCALE GENOMIC DNA]</scope>
    <source>
        <strain evidence="6 7">IMCC25680</strain>
    </source>
</reference>
<evidence type="ECO:0000313" key="6">
    <source>
        <dbReference type="EMBL" id="NLR76774.1"/>
    </source>
</evidence>
<keyword evidence="4" id="KW-0143">Chaperone</keyword>
<evidence type="ECO:0000256" key="4">
    <source>
        <dbReference type="ARBA" id="ARBA00023186"/>
    </source>
</evidence>
<dbReference type="GO" id="GO:0005737">
    <property type="term" value="C:cytoplasm"/>
    <property type="evidence" value="ECO:0007669"/>
    <property type="project" value="InterPro"/>
</dbReference>
<dbReference type="PIRSF" id="PIRSF005261">
    <property type="entry name" value="Heat_shock_Hsp33"/>
    <property type="match status" value="1"/>
</dbReference>
<keyword evidence="7" id="KW-1185">Reference proteome</keyword>
<dbReference type="GO" id="GO:0051082">
    <property type="term" value="F:unfolded protein binding"/>
    <property type="evidence" value="ECO:0007669"/>
    <property type="project" value="InterPro"/>
</dbReference>
<evidence type="ECO:0000313" key="7">
    <source>
        <dbReference type="Proteomes" id="UP000587991"/>
    </source>
</evidence>
<sequence length="290" mass="32192">MSDNLKRFLFDDAPVRGAMVQLETAWQQVIDRHDYPDDLKLVLGEMLAAATLLCSNIKFQGALIMQLHGTGPLRLAVVECTHDLIVRATAKWEGQLNGLTLQDMLGHEGKFVITLDQLGAAQPYQGIVALEGRTIAEMLQHYMQRSEQLETHISLAANEQRACGLLLQRLPEGHGPQEGWQMVEQLAHTVTPLELINLPPLQLLHRLFHQMEVRVLADAEVAFGCRCSRDKVANMLRMLGRDEVMSLVAEQGSVQVGCEFCHTQYVFDGVDAEALFASVGSSVEGSSRQH</sequence>
<dbReference type="SUPFAM" id="SSF118352">
    <property type="entry name" value="HSP33 redox switch-like"/>
    <property type="match status" value="1"/>
</dbReference>
<dbReference type="GO" id="GO:0042026">
    <property type="term" value="P:protein refolding"/>
    <property type="evidence" value="ECO:0007669"/>
    <property type="project" value="TreeGrafter"/>
</dbReference>
<keyword evidence="5" id="KW-0676">Redox-active center</keyword>
<dbReference type="PANTHER" id="PTHR30111:SF1">
    <property type="entry name" value="33 KDA CHAPERONIN"/>
    <property type="match status" value="1"/>
</dbReference>
<evidence type="ECO:0000256" key="1">
    <source>
        <dbReference type="ARBA" id="ARBA00022490"/>
    </source>
</evidence>
<accession>A0A847S9S0</accession>
<protein>
    <submittedName>
        <fullName evidence="6">Hsp33 family molecular chaperone HslO</fullName>
    </submittedName>
</protein>
<dbReference type="NCBIfam" id="NF001033">
    <property type="entry name" value="PRK00114.1"/>
    <property type="match status" value="1"/>
</dbReference>
<dbReference type="CDD" id="cd00498">
    <property type="entry name" value="Hsp33"/>
    <property type="match status" value="1"/>
</dbReference>
<dbReference type="PANTHER" id="PTHR30111">
    <property type="entry name" value="33 KDA CHAPERONIN"/>
    <property type="match status" value="1"/>
</dbReference>
<comment type="caution">
    <text evidence="6">The sequence shown here is derived from an EMBL/GenBank/DDBJ whole genome shotgun (WGS) entry which is preliminary data.</text>
</comment>
<evidence type="ECO:0000256" key="3">
    <source>
        <dbReference type="ARBA" id="ARBA00023157"/>
    </source>
</evidence>
<dbReference type="Pfam" id="PF01430">
    <property type="entry name" value="HSP33"/>
    <property type="match status" value="1"/>
</dbReference>
<proteinExistence type="predicted"/>
<evidence type="ECO:0000256" key="2">
    <source>
        <dbReference type="ARBA" id="ARBA00022833"/>
    </source>
</evidence>
<dbReference type="InterPro" id="IPR016153">
    <property type="entry name" value="Heat_shock_Hsp33_N"/>
</dbReference>
<keyword evidence="3" id="KW-1015">Disulfide bond</keyword>
<dbReference type="Gene3D" id="3.55.30.10">
    <property type="entry name" value="Hsp33 domain"/>
    <property type="match status" value="1"/>
</dbReference>
<keyword evidence="2" id="KW-0862">Zinc</keyword>
<dbReference type="InterPro" id="IPR000397">
    <property type="entry name" value="Heat_shock_Hsp33"/>
</dbReference>
<dbReference type="SUPFAM" id="SSF64397">
    <property type="entry name" value="Hsp33 domain"/>
    <property type="match status" value="1"/>
</dbReference>
<organism evidence="6 7">
    <name type="scientific">Leeia aquatica</name>
    <dbReference type="NCBI Taxonomy" id="2725557"/>
    <lineage>
        <taxon>Bacteria</taxon>
        <taxon>Pseudomonadati</taxon>
        <taxon>Pseudomonadota</taxon>
        <taxon>Betaproteobacteria</taxon>
        <taxon>Neisseriales</taxon>
        <taxon>Leeiaceae</taxon>
        <taxon>Leeia</taxon>
    </lineage>
</organism>
<keyword evidence="1" id="KW-0963">Cytoplasm</keyword>
<dbReference type="Gene3D" id="3.90.1280.10">
    <property type="entry name" value="HSP33 redox switch-like"/>
    <property type="match status" value="1"/>
</dbReference>
<dbReference type="RefSeq" id="WP_168878452.1">
    <property type="nucleotide sequence ID" value="NZ_JABAIM010000005.1"/>
</dbReference>